<gene>
    <name evidence="1" type="ORF">WHR41_05782</name>
</gene>
<dbReference type="PANTHER" id="PTHR15396:SF1">
    <property type="entry name" value="RIBONUCLEASE P PROTEIN SUBUNIT P40"/>
    <property type="match status" value="1"/>
</dbReference>
<comment type="caution">
    <text evidence="1">The sequence shown here is derived from an EMBL/GenBank/DDBJ whole genome shotgun (WGS) entry which is preliminary data.</text>
</comment>
<dbReference type="GeneID" id="96007225"/>
<keyword evidence="2" id="KW-1185">Reference proteome</keyword>
<dbReference type="GO" id="GO:0004526">
    <property type="term" value="F:ribonuclease P activity"/>
    <property type="evidence" value="ECO:0007669"/>
    <property type="project" value="TreeGrafter"/>
</dbReference>
<dbReference type="AlphaFoldDB" id="A0AB34KNS8"/>
<dbReference type="InterPro" id="IPR013893">
    <property type="entry name" value="RNase_P_Rpp40"/>
</dbReference>
<proteinExistence type="predicted"/>
<name>A0AB34KNS8_9PEZI</name>
<dbReference type="GO" id="GO:0000172">
    <property type="term" value="C:ribonuclease MRP complex"/>
    <property type="evidence" value="ECO:0007669"/>
    <property type="project" value="TreeGrafter"/>
</dbReference>
<organism evidence="1 2">
    <name type="scientific">Cladosporium halotolerans</name>
    <dbReference type="NCBI Taxonomy" id="1052096"/>
    <lineage>
        <taxon>Eukaryota</taxon>
        <taxon>Fungi</taxon>
        <taxon>Dikarya</taxon>
        <taxon>Ascomycota</taxon>
        <taxon>Pezizomycotina</taxon>
        <taxon>Dothideomycetes</taxon>
        <taxon>Dothideomycetidae</taxon>
        <taxon>Cladosporiales</taxon>
        <taxon>Cladosporiaceae</taxon>
        <taxon>Cladosporium</taxon>
    </lineage>
</organism>
<dbReference type="GO" id="GO:0030681">
    <property type="term" value="C:multimeric ribonuclease P complex"/>
    <property type="evidence" value="ECO:0007669"/>
    <property type="project" value="TreeGrafter"/>
</dbReference>
<reference evidence="1 2" key="1">
    <citation type="journal article" date="2020" name="Microbiol. Resour. Announc.">
        <title>Draft Genome Sequence of a Cladosporium Species Isolated from the Mesophotic Ascidian Didemnum maculosum.</title>
        <authorList>
            <person name="Gioti A."/>
            <person name="Siaperas R."/>
            <person name="Nikolaivits E."/>
            <person name="Le Goff G."/>
            <person name="Ouazzani J."/>
            <person name="Kotoulas G."/>
            <person name="Topakas E."/>
        </authorList>
    </citation>
    <scope>NUCLEOTIDE SEQUENCE [LARGE SCALE GENOMIC DNA]</scope>
    <source>
        <strain evidence="1 2">TM138-S3</strain>
    </source>
</reference>
<dbReference type="EMBL" id="JAAQHG020000020">
    <property type="protein sequence ID" value="KAL1585245.1"/>
    <property type="molecule type" value="Genomic_DNA"/>
</dbReference>
<dbReference type="GO" id="GO:0000171">
    <property type="term" value="F:ribonuclease MRP activity"/>
    <property type="evidence" value="ECO:0007669"/>
    <property type="project" value="TreeGrafter"/>
</dbReference>
<protein>
    <submittedName>
        <fullName evidence="1">Uncharacterized protein</fullName>
    </submittedName>
</protein>
<evidence type="ECO:0000313" key="2">
    <source>
        <dbReference type="Proteomes" id="UP000803884"/>
    </source>
</evidence>
<dbReference type="Proteomes" id="UP000803884">
    <property type="component" value="Unassembled WGS sequence"/>
</dbReference>
<dbReference type="PANTHER" id="PTHR15396">
    <property type="entry name" value="RIBONUCLEASE P PROTEIN SUBUNIT P40"/>
    <property type="match status" value="1"/>
</dbReference>
<dbReference type="RefSeq" id="XP_069228351.1">
    <property type="nucleotide sequence ID" value="XM_069374387.1"/>
</dbReference>
<evidence type="ECO:0000313" key="1">
    <source>
        <dbReference type="EMBL" id="KAL1585245.1"/>
    </source>
</evidence>
<dbReference type="GO" id="GO:0000447">
    <property type="term" value="P:endonucleolytic cleavage in ITS1 to separate SSU-rRNA from 5.8S rRNA and LSU-rRNA from tricistronic rRNA transcript (SSU-rRNA, 5.8S rRNA, LSU-rRNA)"/>
    <property type="evidence" value="ECO:0007669"/>
    <property type="project" value="TreeGrafter"/>
</dbReference>
<accession>A0AB34KNS8</accession>
<dbReference type="Pfam" id="PF08584">
    <property type="entry name" value="Ribonuc_P_40"/>
    <property type="match status" value="1"/>
</dbReference>
<dbReference type="GO" id="GO:0001682">
    <property type="term" value="P:tRNA 5'-leader removal"/>
    <property type="evidence" value="ECO:0007669"/>
    <property type="project" value="InterPro"/>
</dbReference>
<sequence>MVLDIGQQDGPKPKCYFTHTALPSYIDNAHPPTKKEPFKTTLEQQYSHTLTLLLPASEAQQALHDKLAASDGVLRYARVYMKLIEIISGDFFNSYIKAGNIVMLSEGRAGTDNVFSLSDGILRMEVDKPTFEKLGLEGKAVGSEGRKHVKARFVIELNLRLPSMLPGKKAFDRLIWACKNVLDSSLTWLFYDLRSPTDGQGPIAAHAPTVKVLEPVAEPLSSVLCPAFPESIGEEDRDEIAELLEWIQMTMARSPRVLQSDNVDPYICRYRPAEDSAPANLVLYQWHGFVPPAFATKVLLAALKATGSSWFALEGEAFGGAKGYTVLRNGGNVMTWKYAD</sequence>